<accession>J0QZG0</accession>
<dbReference type="eggNOG" id="COG5508">
    <property type="taxonomic scope" value="Bacteria"/>
</dbReference>
<organism evidence="3 4">
    <name type="scientific">Bartonella tamiae Th239</name>
    <dbReference type="NCBI Taxonomy" id="1094558"/>
    <lineage>
        <taxon>Bacteria</taxon>
        <taxon>Pseudomonadati</taxon>
        <taxon>Pseudomonadota</taxon>
        <taxon>Alphaproteobacteria</taxon>
        <taxon>Hyphomicrobiales</taxon>
        <taxon>Bartonellaceae</taxon>
        <taxon>Bartonella</taxon>
    </lineage>
</organism>
<dbReference type="EMBL" id="AIMB01000002">
    <property type="protein sequence ID" value="EJF91531.1"/>
    <property type="molecule type" value="Genomic_DNA"/>
</dbReference>
<evidence type="ECO:0000256" key="2">
    <source>
        <dbReference type="SAM" id="MobiDB-lite"/>
    </source>
</evidence>
<dbReference type="PANTHER" id="PTHR28524">
    <property type="entry name" value="SUCCINATE DEHYDROGENASE ASSEMBLY FACTOR 4, MITOCHONDRIAL"/>
    <property type="match status" value="1"/>
</dbReference>
<feature type="compositionally biased region" description="Basic and acidic residues" evidence="2">
    <location>
        <begin position="38"/>
        <end position="57"/>
    </location>
</feature>
<dbReference type="HOGENOM" id="CLU_160299_1_1_5"/>
<dbReference type="PATRIC" id="fig|1094558.3.peg.254"/>
<protein>
    <recommendedName>
        <fullName evidence="5">DUF1674 domain-containing protein</fullName>
    </recommendedName>
</protein>
<comment type="caution">
    <text evidence="3">The sequence shown here is derived from an EMBL/GenBank/DDBJ whole genome shotgun (WGS) entry which is preliminary data.</text>
</comment>
<evidence type="ECO:0000313" key="3">
    <source>
        <dbReference type="EMBL" id="EJF91531.1"/>
    </source>
</evidence>
<sequence>MVDKNILTDKKTADKAQTLDHAAKKLTDLPPPAQRALAEAEERRKHNEHKNMAKEIGGRGGTDPARYGDWEIKGRAIDF</sequence>
<dbReference type="OrthoDB" id="8481828at2"/>
<proteinExistence type="inferred from homology"/>
<dbReference type="STRING" id="1094558.ME5_00226"/>
<gene>
    <name evidence="3" type="ORF">ME5_00226</name>
</gene>
<dbReference type="PANTHER" id="PTHR28524:SF3">
    <property type="entry name" value="SUCCINATE DEHYDROGENASE ASSEMBLY FACTOR 4, MITOCHONDRIAL"/>
    <property type="match status" value="1"/>
</dbReference>
<name>J0QZG0_9HYPH</name>
<comment type="similarity">
    <text evidence="1">Belongs to the SDHAF4 family.</text>
</comment>
<dbReference type="Pfam" id="PF07896">
    <property type="entry name" value="DUF1674"/>
    <property type="match status" value="1"/>
</dbReference>
<feature type="region of interest" description="Disordered" evidence="2">
    <location>
        <begin position="20"/>
        <end position="68"/>
    </location>
</feature>
<dbReference type="Proteomes" id="UP000008952">
    <property type="component" value="Unassembled WGS sequence"/>
</dbReference>
<evidence type="ECO:0000256" key="1">
    <source>
        <dbReference type="ARBA" id="ARBA00005701"/>
    </source>
</evidence>
<keyword evidence="4" id="KW-1185">Reference proteome</keyword>
<reference evidence="3 4" key="1">
    <citation type="submission" date="2012-03" db="EMBL/GenBank/DDBJ databases">
        <title>The Genome Sequence of Bartonella tamiae Th239.</title>
        <authorList>
            <consortium name="The Broad Institute Genome Sequencing Platform"/>
            <consortium name="The Broad Institute Genome Sequencing Center for Infectious Disease"/>
            <person name="Feldgarden M."/>
            <person name="Kirby J."/>
            <person name="Kosoy M."/>
            <person name="Birtles R."/>
            <person name="Probert W.S."/>
            <person name="Chiaraviglio L."/>
            <person name="Young S.K."/>
            <person name="Zeng Q."/>
            <person name="Gargeya S."/>
            <person name="Fitzgerald M."/>
            <person name="Haas B."/>
            <person name="Abouelleil A."/>
            <person name="Alvarado L."/>
            <person name="Arachchi H.M."/>
            <person name="Berlin A."/>
            <person name="Chapman S.B."/>
            <person name="Gearin G."/>
            <person name="Goldberg J."/>
            <person name="Griggs A."/>
            <person name="Gujja S."/>
            <person name="Hansen M."/>
            <person name="Heiman D."/>
            <person name="Howarth C."/>
            <person name="Larimer J."/>
            <person name="Lui A."/>
            <person name="MacDonald P.J.P."/>
            <person name="McCowen C."/>
            <person name="Montmayeur A."/>
            <person name="Murphy C."/>
            <person name="Neiman D."/>
            <person name="Pearson M."/>
            <person name="Priest M."/>
            <person name="Roberts A."/>
            <person name="Saif S."/>
            <person name="Shea T."/>
            <person name="Sisk P."/>
            <person name="Stolte C."/>
            <person name="Sykes S."/>
            <person name="Wortman J."/>
            <person name="Nusbaum C."/>
            <person name="Birren B."/>
        </authorList>
    </citation>
    <scope>NUCLEOTIDE SEQUENCE [LARGE SCALE GENOMIC DNA]</scope>
    <source>
        <strain evidence="3 4">Th239</strain>
    </source>
</reference>
<evidence type="ECO:0008006" key="5">
    <source>
        <dbReference type="Google" id="ProtNLM"/>
    </source>
</evidence>
<evidence type="ECO:0000313" key="4">
    <source>
        <dbReference type="Proteomes" id="UP000008952"/>
    </source>
</evidence>
<dbReference type="InterPro" id="IPR012875">
    <property type="entry name" value="SDHF4"/>
</dbReference>
<dbReference type="AlphaFoldDB" id="J0QZG0"/>